<comment type="caution">
    <text evidence="3">The sequence shown here is derived from an EMBL/GenBank/DDBJ whole genome shotgun (WGS) entry which is preliminary data.</text>
</comment>
<dbReference type="EMBL" id="JAIXMP010000024">
    <property type="protein sequence ID" value="KAI9254489.1"/>
    <property type="molecule type" value="Genomic_DNA"/>
</dbReference>
<feature type="compositionally biased region" description="Polar residues" evidence="1">
    <location>
        <begin position="118"/>
        <end position="127"/>
    </location>
</feature>
<evidence type="ECO:0000313" key="4">
    <source>
        <dbReference type="Proteomes" id="UP001209540"/>
    </source>
</evidence>
<feature type="compositionally biased region" description="Acidic residues" evidence="1">
    <location>
        <begin position="104"/>
        <end position="113"/>
    </location>
</feature>
<feature type="domain" description="Nitrogen regulatory protein areA GATA-like" evidence="2">
    <location>
        <begin position="32"/>
        <end position="59"/>
    </location>
</feature>
<evidence type="ECO:0000256" key="1">
    <source>
        <dbReference type="SAM" id="MobiDB-lite"/>
    </source>
</evidence>
<dbReference type="GO" id="GO:0005737">
    <property type="term" value="C:cytoplasm"/>
    <property type="evidence" value="ECO:0007669"/>
    <property type="project" value="TreeGrafter"/>
</dbReference>
<dbReference type="PANTHER" id="PTHR28014:SF1">
    <property type="entry name" value="NEGATIVE REGULATOR OF RAS-CAMP PATHWAY"/>
    <property type="match status" value="1"/>
</dbReference>
<feature type="region of interest" description="Disordered" evidence="1">
    <location>
        <begin position="243"/>
        <end position="289"/>
    </location>
</feature>
<name>A0AAD5K4T3_9FUNG</name>
<feature type="compositionally biased region" description="Acidic residues" evidence="1">
    <location>
        <begin position="257"/>
        <end position="289"/>
    </location>
</feature>
<dbReference type="GO" id="GO:0006808">
    <property type="term" value="P:regulation of nitrogen utilization"/>
    <property type="evidence" value="ECO:0007669"/>
    <property type="project" value="TreeGrafter"/>
</dbReference>
<feature type="region of interest" description="Disordered" evidence="1">
    <location>
        <begin position="95"/>
        <end position="129"/>
    </location>
</feature>
<evidence type="ECO:0000259" key="2">
    <source>
        <dbReference type="Pfam" id="PF08550"/>
    </source>
</evidence>
<feature type="compositionally biased region" description="Basic and acidic residues" evidence="1">
    <location>
        <begin position="354"/>
        <end position="364"/>
    </location>
</feature>
<feature type="region of interest" description="Disordered" evidence="1">
    <location>
        <begin position="354"/>
        <end position="400"/>
    </location>
</feature>
<dbReference type="Pfam" id="PF08550">
    <property type="entry name" value="GATA_AreA"/>
    <property type="match status" value="1"/>
</dbReference>
<dbReference type="InterPro" id="IPR053043">
    <property type="entry name" value="Ras-cAMP_regulatory"/>
</dbReference>
<organism evidence="3 4">
    <name type="scientific">Phascolomyces articulosus</name>
    <dbReference type="NCBI Taxonomy" id="60185"/>
    <lineage>
        <taxon>Eukaryota</taxon>
        <taxon>Fungi</taxon>
        <taxon>Fungi incertae sedis</taxon>
        <taxon>Mucoromycota</taxon>
        <taxon>Mucoromycotina</taxon>
        <taxon>Mucoromycetes</taxon>
        <taxon>Mucorales</taxon>
        <taxon>Lichtheimiaceae</taxon>
        <taxon>Phascolomyces</taxon>
    </lineage>
</organism>
<sequence>MVQQSLDLPVLSLAIPNICKLNDISTDNISSMWSVFSKCKDNLEHGHRLENLSWRLWFRESMMVHRLKDDNHNHTDGIYEHVLRTPIPTMYLDDQQQQSHDSNNDDSDDEIDDYYYQPSTSVGSSMKDSAVSGCGRSIKRLSVSSFKRIVSSLGSDHPVEEARKAYVEQVSCLSVTKPTTAETARLSDNTDTMSILKNDAAHLVCRQGEENQISATSHDSSPTSLHKSTHYLMERDTEQVVAHSNNNNDDDKNNVDLCDDNGDEEDNDNDNDDTFSEWSAQDDDTVFADDDAMDGESSMEQVNNNYRHVHLMPTHSNHDQHYHRHTNGEFRKQMPKKNDDLPKQSLLSILFKKHQEQQDPEHSNNKLQQRTTTHKPFSHRHHHQRMQSTASTTTMTKPSPYQQQYTTTINRKSNTTPIYMNRAGRIHHPPVMDDLSESLQFCVDWERRQNVSPPVTLLQKQQRRLPAHVATSRATATCTTTTTTTSTHSTSVIHSWLETFRGW</sequence>
<accession>A0AAD5K4T3</accession>
<keyword evidence="4" id="KW-1185">Reference proteome</keyword>
<reference evidence="3" key="1">
    <citation type="journal article" date="2022" name="IScience">
        <title>Evolution of zygomycete secretomes and the origins of terrestrial fungal ecologies.</title>
        <authorList>
            <person name="Chang Y."/>
            <person name="Wang Y."/>
            <person name="Mondo S."/>
            <person name="Ahrendt S."/>
            <person name="Andreopoulos W."/>
            <person name="Barry K."/>
            <person name="Beard J."/>
            <person name="Benny G.L."/>
            <person name="Blankenship S."/>
            <person name="Bonito G."/>
            <person name="Cuomo C."/>
            <person name="Desiro A."/>
            <person name="Gervers K.A."/>
            <person name="Hundley H."/>
            <person name="Kuo A."/>
            <person name="LaButti K."/>
            <person name="Lang B.F."/>
            <person name="Lipzen A."/>
            <person name="O'Donnell K."/>
            <person name="Pangilinan J."/>
            <person name="Reynolds N."/>
            <person name="Sandor L."/>
            <person name="Smith M.E."/>
            <person name="Tsang A."/>
            <person name="Grigoriev I.V."/>
            <person name="Stajich J.E."/>
            <person name="Spatafora J.W."/>
        </authorList>
    </citation>
    <scope>NUCLEOTIDE SEQUENCE</scope>
    <source>
        <strain evidence="3">RSA 2281</strain>
    </source>
</reference>
<protein>
    <recommendedName>
        <fullName evidence="2">Nitrogen regulatory protein areA GATA-like domain-containing protein</fullName>
    </recommendedName>
</protein>
<dbReference type="InterPro" id="IPR013860">
    <property type="entry name" value="AreA_GATA"/>
</dbReference>
<reference evidence="3" key="2">
    <citation type="submission" date="2023-02" db="EMBL/GenBank/DDBJ databases">
        <authorList>
            <consortium name="DOE Joint Genome Institute"/>
            <person name="Mondo S.J."/>
            <person name="Chang Y."/>
            <person name="Wang Y."/>
            <person name="Ahrendt S."/>
            <person name="Andreopoulos W."/>
            <person name="Barry K."/>
            <person name="Beard J."/>
            <person name="Benny G.L."/>
            <person name="Blankenship S."/>
            <person name="Bonito G."/>
            <person name="Cuomo C."/>
            <person name="Desiro A."/>
            <person name="Gervers K.A."/>
            <person name="Hundley H."/>
            <person name="Kuo A."/>
            <person name="LaButti K."/>
            <person name="Lang B.F."/>
            <person name="Lipzen A."/>
            <person name="O'Donnell K."/>
            <person name="Pangilinan J."/>
            <person name="Reynolds N."/>
            <person name="Sandor L."/>
            <person name="Smith M.W."/>
            <person name="Tsang A."/>
            <person name="Grigoriev I.V."/>
            <person name="Stajich J.E."/>
            <person name="Spatafora J.W."/>
        </authorList>
    </citation>
    <scope>NUCLEOTIDE SEQUENCE</scope>
    <source>
        <strain evidence="3">RSA 2281</strain>
    </source>
</reference>
<gene>
    <name evidence="3" type="ORF">BDA99DRAFT_540244</name>
</gene>
<evidence type="ECO:0000313" key="3">
    <source>
        <dbReference type="EMBL" id="KAI9254489.1"/>
    </source>
</evidence>
<feature type="compositionally biased region" description="Basic residues" evidence="1">
    <location>
        <begin position="372"/>
        <end position="385"/>
    </location>
</feature>
<proteinExistence type="predicted"/>
<dbReference type="Proteomes" id="UP001209540">
    <property type="component" value="Unassembled WGS sequence"/>
</dbReference>
<feature type="compositionally biased region" description="Polar residues" evidence="1">
    <location>
        <begin position="386"/>
        <end position="400"/>
    </location>
</feature>
<dbReference type="GO" id="GO:0000122">
    <property type="term" value="P:negative regulation of transcription by RNA polymerase II"/>
    <property type="evidence" value="ECO:0007669"/>
    <property type="project" value="TreeGrafter"/>
</dbReference>
<dbReference type="PANTHER" id="PTHR28014">
    <property type="entry name" value="NEGATIVE REGULATOR OF RAS-CAMP PATHWAY"/>
    <property type="match status" value="1"/>
</dbReference>
<dbReference type="AlphaFoldDB" id="A0AAD5K4T3"/>
<dbReference type="GO" id="GO:0031930">
    <property type="term" value="P:mitochondria-nucleus signaling pathway"/>
    <property type="evidence" value="ECO:0007669"/>
    <property type="project" value="TreeGrafter"/>
</dbReference>